<proteinExistence type="predicted"/>
<sequence>MKKSRSCLPVADISCLTFYRSYECLCEQKDAFLYGYVYNYVIMMTNATQLMTSSSSSLSKDT</sequence>
<accession>A0A922IHG0</accession>
<keyword evidence="2" id="KW-1185">Reference proteome</keyword>
<evidence type="ECO:0000313" key="2">
    <source>
        <dbReference type="Proteomes" id="UP000790347"/>
    </source>
</evidence>
<evidence type="ECO:0000313" key="1">
    <source>
        <dbReference type="EMBL" id="KAH9530148.1"/>
    </source>
</evidence>
<name>A0A922IHG0_DERFA</name>
<dbReference type="AlphaFoldDB" id="A0A922IHG0"/>
<dbReference type="Proteomes" id="UP000790347">
    <property type="component" value="Unassembled WGS sequence"/>
</dbReference>
<comment type="caution">
    <text evidence="1">The sequence shown here is derived from an EMBL/GenBank/DDBJ whole genome shotgun (WGS) entry which is preliminary data.</text>
</comment>
<reference evidence="1" key="1">
    <citation type="submission" date="2013-05" db="EMBL/GenBank/DDBJ databases">
        <authorList>
            <person name="Yim A.K.Y."/>
            <person name="Chan T.F."/>
            <person name="Ji K.M."/>
            <person name="Liu X.Y."/>
            <person name="Zhou J.W."/>
            <person name="Li R.Q."/>
            <person name="Yang K.Y."/>
            <person name="Li J."/>
            <person name="Li M."/>
            <person name="Law P.T.W."/>
            <person name="Wu Y.L."/>
            <person name="Cai Z.L."/>
            <person name="Qin H."/>
            <person name="Bao Y."/>
            <person name="Leung R.K.K."/>
            <person name="Ng P.K.S."/>
            <person name="Zou J."/>
            <person name="Zhong X.J."/>
            <person name="Ran P.X."/>
            <person name="Zhong N.S."/>
            <person name="Liu Z.G."/>
            <person name="Tsui S.K.W."/>
        </authorList>
    </citation>
    <scope>NUCLEOTIDE SEQUENCE</scope>
    <source>
        <strain evidence="1">Derf</strain>
        <tissue evidence="1">Whole organism</tissue>
    </source>
</reference>
<reference evidence="1" key="2">
    <citation type="journal article" date="2022" name="Res Sq">
        <title>Comparative Genomics Reveals Insights into the Divergent Evolution of Astigmatic Mites and Household Pest Adaptations.</title>
        <authorList>
            <person name="Xiong Q."/>
            <person name="Wan A.T.-Y."/>
            <person name="Liu X.-Y."/>
            <person name="Fung C.S.-H."/>
            <person name="Xiao X."/>
            <person name="Malainual N."/>
            <person name="Hou J."/>
            <person name="Wang L."/>
            <person name="Wang M."/>
            <person name="Yang K."/>
            <person name="Cui Y."/>
            <person name="Leung E."/>
            <person name="Nong W."/>
            <person name="Shin S.-K."/>
            <person name="Au S."/>
            <person name="Jeong K.Y."/>
            <person name="Chew F.T."/>
            <person name="Hui J."/>
            <person name="Leung T.F."/>
            <person name="Tungtrongchitr A."/>
            <person name="Zhong N."/>
            <person name="Liu Z."/>
            <person name="Tsui S."/>
        </authorList>
    </citation>
    <scope>NUCLEOTIDE SEQUENCE</scope>
    <source>
        <strain evidence="1">Derf</strain>
        <tissue evidence="1">Whole organism</tissue>
    </source>
</reference>
<gene>
    <name evidence="1" type="ORF">DERF_003972</name>
</gene>
<protein>
    <submittedName>
        <fullName evidence="1">Uncharacterized protein</fullName>
    </submittedName>
</protein>
<organism evidence="1 2">
    <name type="scientific">Dermatophagoides farinae</name>
    <name type="common">American house dust mite</name>
    <dbReference type="NCBI Taxonomy" id="6954"/>
    <lineage>
        <taxon>Eukaryota</taxon>
        <taxon>Metazoa</taxon>
        <taxon>Ecdysozoa</taxon>
        <taxon>Arthropoda</taxon>
        <taxon>Chelicerata</taxon>
        <taxon>Arachnida</taxon>
        <taxon>Acari</taxon>
        <taxon>Acariformes</taxon>
        <taxon>Sarcoptiformes</taxon>
        <taxon>Astigmata</taxon>
        <taxon>Psoroptidia</taxon>
        <taxon>Analgoidea</taxon>
        <taxon>Pyroglyphidae</taxon>
        <taxon>Dermatophagoidinae</taxon>
        <taxon>Dermatophagoides</taxon>
    </lineage>
</organism>
<dbReference type="EMBL" id="ASGP02000001">
    <property type="protein sequence ID" value="KAH9530148.1"/>
    <property type="molecule type" value="Genomic_DNA"/>
</dbReference>